<keyword evidence="11" id="KW-1185">Reference proteome</keyword>
<gene>
    <name evidence="10" type="ORF">GCM10009655_25620</name>
</gene>
<feature type="transmembrane region" description="Helical" evidence="8">
    <location>
        <begin position="97"/>
        <end position="126"/>
    </location>
</feature>
<keyword evidence="7 8" id="KW-0472">Membrane</keyword>
<dbReference type="Pfam" id="PF00999">
    <property type="entry name" value="Na_H_Exchanger"/>
    <property type="match status" value="1"/>
</dbReference>
<name>A0ABN1VWM4_9MICO</name>
<feature type="transmembrane region" description="Helical" evidence="8">
    <location>
        <begin position="230"/>
        <end position="257"/>
    </location>
</feature>
<evidence type="ECO:0000313" key="11">
    <source>
        <dbReference type="Proteomes" id="UP001500943"/>
    </source>
</evidence>
<dbReference type="PANTHER" id="PTHR32507:SF8">
    <property type="entry name" value="CNH1P"/>
    <property type="match status" value="1"/>
</dbReference>
<dbReference type="PANTHER" id="PTHR32507">
    <property type="entry name" value="NA(+)/H(+) ANTIPORTER 1"/>
    <property type="match status" value="1"/>
</dbReference>
<evidence type="ECO:0000313" key="10">
    <source>
        <dbReference type="EMBL" id="GAA1225802.1"/>
    </source>
</evidence>
<protein>
    <submittedName>
        <fullName evidence="10">Cation:proton antiporter</fullName>
    </submittedName>
</protein>
<dbReference type="EMBL" id="BAAAKW010000064">
    <property type="protein sequence ID" value="GAA1225802.1"/>
    <property type="molecule type" value="Genomic_DNA"/>
</dbReference>
<organism evidence="10 11">
    <name type="scientific">Rhodoglobus aureus</name>
    <dbReference type="NCBI Taxonomy" id="191497"/>
    <lineage>
        <taxon>Bacteria</taxon>
        <taxon>Bacillati</taxon>
        <taxon>Actinomycetota</taxon>
        <taxon>Actinomycetes</taxon>
        <taxon>Micrococcales</taxon>
        <taxon>Microbacteriaceae</taxon>
        <taxon>Rhodoglobus</taxon>
    </lineage>
</organism>
<evidence type="ECO:0000256" key="3">
    <source>
        <dbReference type="ARBA" id="ARBA00022449"/>
    </source>
</evidence>
<proteinExistence type="predicted"/>
<feature type="transmembrane region" description="Helical" evidence="8">
    <location>
        <begin position="335"/>
        <end position="354"/>
    </location>
</feature>
<feature type="transmembrane region" description="Helical" evidence="8">
    <location>
        <begin position="57"/>
        <end position="77"/>
    </location>
</feature>
<keyword evidence="2" id="KW-0813">Transport</keyword>
<dbReference type="RefSeq" id="WP_343926452.1">
    <property type="nucleotide sequence ID" value="NZ_BAAAKW010000064.1"/>
</dbReference>
<reference evidence="10 11" key="1">
    <citation type="journal article" date="2019" name="Int. J. Syst. Evol. Microbiol.">
        <title>The Global Catalogue of Microorganisms (GCM) 10K type strain sequencing project: providing services to taxonomists for standard genome sequencing and annotation.</title>
        <authorList>
            <consortium name="The Broad Institute Genomics Platform"/>
            <consortium name="The Broad Institute Genome Sequencing Center for Infectious Disease"/>
            <person name="Wu L."/>
            <person name="Ma J."/>
        </authorList>
    </citation>
    <scope>NUCLEOTIDE SEQUENCE [LARGE SCALE GENOMIC DNA]</scope>
    <source>
        <strain evidence="10 11">JCM 12762</strain>
    </source>
</reference>
<evidence type="ECO:0000256" key="2">
    <source>
        <dbReference type="ARBA" id="ARBA00022448"/>
    </source>
</evidence>
<feature type="transmembrane region" description="Helical" evidence="8">
    <location>
        <begin position="303"/>
        <end position="323"/>
    </location>
</feature>
<keyword evidence="6" id="KW-0406">Ion transport</keyword>
<sequence length="417" mass="44029">MSELLIIALMVFGFAMVSQKLELSPVTAPMVFTAAGVVLGTVGGEWFHLDLKSEGVSILVEATLVLVLFTDAVRIDLRMLRKQILLPIRLLGIGLPLTIILGTVAAAVLFGGLTIIEAALIAAILAPTDPALGQAVVSDKRLPVRIRQGLNVESGLNDGIMVPVVTVFLAIAAVETGAAGGDNWGAFAAQQIGFGILLGGVVGLLGGWTLHRFAKAGFVDGIYRQLATLAIAVAAFTSAGVVGGNGFIAAFVAGLAFSYVAREECHNAQDFTEDQGQLLGSVTFLVFGAVLAAPVLGSLTWQIALYVVLSLTVVRMLPVLIALAWSRIRFETRLFIGWFGPRGLASILFALLVFDQLSGTVADTVFSVAVWTILVSVFAHGVTASPWTSRLARRLKDAPASAPEMVKVQEMPARRRL</sequence>
<evidence type="ECO:0000256" key="5">
    <source>
        <dbReference type="ARBA" id="ARBA00022989"/>
    </source>
</evidence>
<feature type="domain" description="Cation/H+ exchanger transmembrane" evidence="9">
    <location>
        <begin position="10"/>
        <end position="388"/>
    </location>
</feature>
<evidence type="ECO:0000256" key="7">
    <source>
        <dbReference type="ARBA" id="ARBA00023136"/>
    </source>
</evidence>
<evidence type="ECO:0000259" key="9">
    <source>
        <dbReference type="Pfam" id="PF00999"/>
    </source>
</evidence>
<feature type="transmembrane region" description="Helical" evidence="8">
    <location>
        <begin position="366"/>
        <end position="387"/>
    </location>
</feature>
<comment type="caution">
    <text evidence="10">The sequence shown here is derived from an EMBL/GenBank/DDBJ whole genome shotgun (WGS) entry which is preliminary data.</text>
</comment>
<keyword evidence="3" id="KW-0050">Antiport</keyword>
<accession>A0ABN1VWM4</accession>
<keyword evidence="5 8" id="KW-1133">Transmembrane helix</keyword>
<keyword evidence="4 8" id="KW-0812">Transmembrane</keyword>
<feature type="transmembrane region" description="Helical" evidence="8">
    <location>
        <begin position="160"/>
        <end position="180"/>
    </location>
</feature>
<feature type="transmembrane region" description="Helical" evidence="8">
    <location>
        <begin position="278"/>
        <end position="297"/>
    </location>
</feature>
<comment type="subcellular location">
    <subcellularLocation>
        <location evidence="1">Cell membrane</location>
        <topology evidence="1">Multi-pass membrane protein</topology>
    </subcellularLocation>
</comment>
<evidence type="ECO:0000256" key="4">
    <source>
        <dbReference type="ARBA" id="ARBA00022692"/>
    </source>
</evidence>
<evidence type="ECO:0000256" key="8">
    <source>
        <dbReference type="SAM" id="Phobius"/>
    </source>
</evidence>
<feature type="transmembrane region" description="Helical" evidence="8">
    <location>
        <begin position="192"/>
        <end position="210"/>
    </location>
</feature>
<dbReference type="Proteomes" id="UP001500943">
    <property type="component" value="Unassembled WGS sequence"/>
</dbReference>
<dbReference type="InterPro" id="IPR006153">
    <property type="entry name" value="Cation/H_exchanger_TM"/>
</dbReference>
<evidence type="ECO:0000256" key="1">
    <source>
        <dbReference type="ARBA" id="ARBA00004651"/>
    </source>
</evidence>
<evidence type="ECO:0000256" key="6">
    <source>
        <dbReference type="ARBA" id="ARBA00023065"/>
    </source>
</evidence>